<keyword evidence="3" id="KW-1185">Reference proteome</keyword>
<reference evidence="2" key="1">
    <citation type="submission" date="2021-01" db="EMBL/GenBank/DDBJ databases">
        <title>Adiantum capillus-veneris genome.</title>
        <authorList>
            <person name="Fang Y."/>
            <person name="Liao Q."/>
        </authorList>
    </citation>
    <scope>NUCLEOTIDE SEQUENCE</scope>
    <source>
        <strain evidence="2">H3</strain>
        <tissue evidence="2">Leaf</tissue>
    </source>
</reference>
<dbReference type="AlphaFoldDB" id="A0A9D4UGY4"/>
<keyword evidence="1" id="KW-0732">Signal</keyword>
<evidence type="ECO:0000313" key="2">
    <source>
        <dbReference type="EMBL" id="KAI5067278.1"/>
    </source>
</evidence>
<feature type="chain" id="PRO_5039235467" description="Secreted protein" evidence="1">
    <location>
        <begin position="22"/>
        <end position="97"/>
    </location>
</feature>
<sequence>MSNVAVICILLALCLSTVAMARRQLSPDAPLLSAAISKREPLPATKNSGVVVPYKRSSATKTRRFAAAKSQHAEKEAYLVYQSDYDAARTHPPTEPP</sequence>
<protein>
    <recommendedName>
        <fullName evidence="4">Secreted protein</fullName>
    </recommendedName>
</protein>
<feature type="signal peptide" evidence="1">
    <location>
        <begin position="1"/>
        <end position="21"/>
    </location>
</feature>
<dbReference type="EMBL" id="JABFUD020000017">
    <property type="protein sequence ID" value="KAI5067278.1"/>
    <property type="molecule type" value="Genomic_DNA"/>
</dbReference>
<dbReference type="Proteomes" id="UP000886520">
    <property type="component" value="Chromosome 17"/>
</dbReference>
<evidence type="ECO:0000256" key="1">
    <source>
        <dbReference type="SAM" id="SignalP"/>
    </source>
</evidence>
<name>A0A9D4UGY4_ADICA</name>
<evidence type="ECO:0008006" key="4">
    <source>
        <dbReference type="Google" id="ProtNLM"/>
    </source>
</evidence>
<evidence type="ECO:0000313" key="3">
    <source>
        <dbReference type="Proteomes" id="UP000886520"/>
    </source>
</evidence>
<comment type="caution">
    <text evidence="2">The sequence shown here is derived from an EMBL/GenBank/DDBJ whole genome shotgun (WGS) entry which is preliminary data.</text>
</comment>
<proteinExistence type="predicted"/>
<accession>A0A9D4UGY4</accession>
<gene>
    <name evidence="2" type="ORF">GOP47_0017806</name>
</gene>
<organism evidence="2 3">
    <name type="scientific">Adiantum capillus-veneris</name>
    <name type="common">Maidenhair fern</name>
    <dbReference type="NCBI Taxonomy" id="13818"/>
    <lineage>
        <taxon>Eukaryota</taxon>
        <taxon>Viridiplantae</taxon>
        <taxon>Streptophyta</taxon>
        <taxon>Embryophyta</taxon>
        <taxon>Tracheophyta</taxon>
        <taxon>Polypodiopsida</taxon>
        <taxon>Polypodiidae</taxon>
        <taxon>Polypodiales</taxon>
        <taxon>Pteridineae</taxon>
        <taxon>Pteridaceae</taxon>
        <taxon>Vittarioideae</taxon>
        <taxon>Adiantum</taxon>
    </lineage>
</organism>